<evidence type="ECO:0000313" key="2">
    <source>
        <dbReference type="EMBL" id="CAF4355988.1"/>
    </source>
</evidence>
<organism evidence="2 3">
    <name type="scientific">Rotaria magnacalcarata</name>
    <dbReference type="NCBI Taxonomy" id="392030"/>
    <lineage>
        <taxon>Eukaryota</taxon>
        <taxon>Metazoa</taxon>
        <taxon>Spiralia</taxon>
        <taxon>Gnathifera</taxon>
        <taxon>Rotifera</taxon>
        <taxon>Eurotatoria</taxon>
        <taxon>Bdelloidea</taxon>
        <taxon>Philodinida</taxon>
        <taxon>Philodinidae</taxon>
        <taxon>Rotaria</taxon>
    </lineage>
</organism>
<feature type="non-terminal residue" evidence="2">
    <location>
        <position position="1"/>
    </location>
</feature>
<protein>
    <submittedName>
        <fullName evidence="2">Uncharacterized protein</fullName>
    </submittedName>
</protein>
<dbReference type="AlphaFoldDB" id="A0A8S2UPX1"/>
<dbReference type="Proteomes" id="UP000681720">
    <property type="component" value="Unassembled WGS sequence"/>
</dbReference>
<reference evidence="2" key="1">
    <citation type="submission" date="2021-02" db="EMBL/GenBank/DDBJ databases">
        <authorList>
            <person name="Nowell W R."/>
        </authorList>
    </citation>
    <scope>NUCLEOTIDE SEQUENCE</scope>
</reference>
<evidence type="ECO:0000313" key="3">
    <source>
        <dbReference type="Proteomes" id="UP000681720"/>
    </source>
</evidence>
<gene>
    <name evidence="2" type="ORF">GIL414_LOCUS28182</name>
</gene>
<name>A0A8S2UPX1_9BILA</name>
<feature type="compositionally biased region" description="Low complexity" evidence="1">
    <location>
        <begin position="36"/>
        <end position="52"/>
    </location>
</feature>
<sequence>MYIHSNSVLFKEISILANYQDSLTRQISESDLSVASSNDTTTTTNTLSSSSTFNMDRSLPLKKC</sequence>
<accession>A0A8S2UPX1</accession>
<evidence type="ECO:0000256" key="1">
    <source>
        <dbReference type="SAM" id="MobiDB-lite"/>
    </source>
</evidence>
<feature type="non-terminal residue" evidence="2">
    <location>
        <position position="64"/>
    </location>
</feature>
<dbReference type="EMBL" id="CAJOBJ010047138">
    <property type="protein sequence ID" value="CAF4355988.1"/>
    <property type="molecule type" value="Genomic_DNA"/>
</dbReference>
<comment type="caution">
    <text evidence="2">The sequence shown here is derived from an EMBL/GenBank/DDBJ whole genome shotgun (WGS) entry which is preliminary data.</text>
</comment>
<feature type="region of interest" description="Disordered" evidence="1">
    <location>
        <begin position="34"/>
        <end position="64"/>
    </location>
</feature>
<proteinExistence type="predicted"/>